<feature type="compositionally biased region" description="Polar residues" evidence="1">
    <location>
        <begin position="109"/>
        <end position="119"/>
    </location>
</feature>
<dbReference type="EMBL" id="JBHTRV010000021">
    <property type="protein sequence ID" value="MFE5983047.1"/>
    <property type="molecule type" value="Genomic_DNA"/>
</dbReference>
<evidence type="ECO:0000313" key="2">
    <source>
        <dbReference type="EMBL" id="MFE5983047.1"/>
    </source>
</evidence>
<gene>
    <name evidence="2" type="ORF">ACFQ63_25410</name>
</gene>
<reference evidence="2 3" key="1">
    <citation type="submission" date="2024-09" db="EMBL/GenBank/DDBJ databases">
        <title>The Natural Products Discovery Center: Release of the First 8490 Sequenced Strains for Exploring Actinobacteria Biosynthetic Diversity.</title>
        <authorList>
            <person name="Kalkreuter E."/>
            <person name="Kautsar S.A."/>
            <person name="Yang D."/>
            <person name="Bader C.D."/>
            <person name="Teijaro C.N."/>
            <person name="Fluegel L."/>
            <person name="Davis C.M."/>
            <person name="Simpson J.R."/>
            <person name="Lauterbach L."/>
            <person name="Steele A.D."/>
            <person name="Gui C."/>
            <person name="Meng S."/>
            <person name="Li G."/>
            <person name="Viehrig K."/>
            <person name="Ye F."/>
            <person name="Su P."/>
            <person name="Kiefer A.F."/>
            <person name="Nichols A."/>
            <person name="Cepeda A.J."/>
            <person name="Yan W."/>
            <person name="Fan B."/>
            <person name="Jiang Y."/>
            <person name="Adhikari A."/>
            <person name="Zheng C.-J."/>
            <person name="Schuster L."/>
            <person name="Cowan T.M."/>
            <person name="Smanski M.J."/>
            <person name="Chevrette M.G."/>
            <person name="De Carvalho L.P.S."/>
            <person name="Shen B."/>
        </authorList>
    </citation>
    <scope>NUCLEOTIDE SEQUENCE [LARGE SCALE GENOMIC DNA]</scope>
    <source>
        <strain evidence="2 3">NPDC056472</strain>
    </source>
</reference>
<dbReference type="Proteomes" id="UP001600424">
    <property type="component" value="Unassembled WGS sequence"/>
</dbReference>
<evidence type="ECO:0000313" key="3">
    <source>
        <dbReference type="Proteomes" id="UP001600424"/>
    </source>
</evidence>
<organism evidence="2 3">
    <name type="scientific">Streptomyces wedmorensis</name>
    <dbReference type="NCBI Taxonomy" id="43759"/>
    <lineage>
        <taxon>Bacteria</taxon>
        <taxon>Bacillati</taxon>
        <taxon>Actinomycetota</taxon>
        <taxon>Actinomycetes</taxon>
        <taxon>Kitasatosporales</taxon>
        <taxon>Streptomycetaceae</taxon>
        <taxon>Streptomyces</taxon>
    </lineage>
</organism>
<accession>A0ABW6J1U4</accession>
<evidence type="ECO:0000256" key="1">
    <source>
        <dbReference type="SAM" id="MobiDB-lite"/>
    </source>
</evidence>
<comment type="caution">
    <text evidence="2">The sequence shown here is derived from an EMBL/GenBank/DDBJ whole genome shotgun (WGS) entry which is preliminary data.</text>
</comment>
<sequence>MSFLHEEYGADLEIYRKPLSTEVVADCDNPQAHKVLIACGFVEKVLHPYYVWHQLPEGLSEEEQKHRAPRAVCLLRAQDFDANIVEDLISEEAVASALDEVRRHRISGTAMSSSPTNGATRDLAQPDLTTSAVTPGPSSPTRHCR</sequence>
<feature type="region of interest" description="Disordered" evidence="1">
    <location>
        <begin position="108"/>
        <end position="145"/>
    </location>
</feature>
<dbReference type="RefSeq" id="WP_386250141.1">
    <property type="nucleotide sequence ID" value="NZ_JBHTRV010000021.1"/>
</dbReference>
<proteinExistence type="predicted"/>
<protein>
    <submittedName>
        <fullName evidence="2">Uncharacterized protein</fullName>
    </submittedName>
</protein>
<keyword evidence="3" id="KW-1185">Reference proteome</keyword>
<name>A0ABW6J1U4_STRWE</name>